<dbReference type="KEGG" id="jar:G7057_05645"/>
<accession>A0A6G7K9P2</accession>
<dbReference type="InterPro" id="IPR010930">
    <property type="entry name" value="Flg_bb/hook_C_dom"/>
</dbReference>
<evidence type="ECO:0000259" key="2">
    <source>
        <dbReference type="Pfam" id="PF00460"/>
    </source>
</evidence>
<protein>
    <recommendedName>
        <fullName evidence="6">Flagellar basal-body rod protein FlgC</fullName>
    </recommendedName>
</protein>
<proteinExistence type="inferred from homology"/>
<dbReference type="RefSeq" id="WP_166161933.1">
    <property type="nucleotide sequence ID" value="NZ_CP049740.1"/>
</dbReference>
<evidence type="ECO:0000259" key="3">
    <source>
        <dbReference type="Pfam" id="PF06429"/>
    </source>
</evidence>
<dbReference type="AlphaFoldDB" id="A0A6G7K9P2"/>
<feature type="domain" description="Flagellar basal-body/hook protein C-terminal" evidence="3">
    <location>
        <begin position="94"/>
        <end position="136"/>
    </location>
</feature>
<keyword evidence="5" id="KW-1185">Reference proteome</keyword>
<dbReference type="Proteomes" id="UP000501451">
    <property type="component" value="Chromosome"/>
</dbReference>
<dbReference type="Pfam" id="PF06429">
    <property type="entry name" value="Flg_bbr_C"/>
    <property type="match status" value="1"/>
</dbReference>
<dbReference type="EMBL" id="CP049740">
    <property type="protein sequence ID" value="QII81984.1"/>
    <property type="molecule type" value="Genomic_DNA"/>
</dbReference>
<gene>
    <name evidence="4" type="ORF">G7057_05645</name>
</gene>
<comment type="similarity">
    <text evidence="1">Belongs to the flagella basal body rod proteins family.</text>
</comment>
<dbReference type="InterPro" id="IPR001444">
    <property type="entry name" value="Flag_bb_rod_N"/>
</dbReference>
<organism evidence="4 5">
    <name type="scientific">Jeotgalibaca arthritidis</name>
    <dbReference type="NCBI Taxonomy" id="1868794"/>
    <lineage>
        <taxon>Bacteria</taxon>
        <taxon>Bacillati</taxon>
        <taxon>Bacillota</taxon>
        <taxon>Bacilli</taxon>
        <taxon>Lactobacillales</taxon>
        <taxon>Carnobacteriaceae</taxon>
        <taxon>Jeotgalibaca</taxon>
    </lineage>
</organism>
<evidence type="ECO:0000313" key="5">
    <source>
        <dbReference type="Proteomes" id="UP000501451"/>
    </source>
</evidence>
<dbReference type="PANTHER" id="PTHR30435:SF19">
    <property type="entry name" value="FLAGELLAR BASAL-BODY ROD PROTEIN FLGG"/>
    <property type="match status" value="1"/>
</dbReference>
<feature type="domain" description="Flagellar basal body rod protein N-terminal" evidence="2">
    <location>
        <begin position="13"/>
        <end position="35"/>
    </location>
</feature>
<dbReference type="GO" id="GO:0071978">
    <property type="term" value="P:bacterial-type flagellum-dependent swarming motility"/>
    <property type="evidence" value="ECO:0007669"/>
    <property type="project" value="TreeGrafter"/>
</dbReference>
<reference evidence="4 5" key="1">
    <citation type="journal article" date="2017" name="Int. J. Syst. Evol. Microbiol.">
        <title>Jeotgalibaca porci sp. nov. and Jeotgalibaca arthritidis sp. nov., isolated from pigs, and emended description of the genus Jeotgalibaca.</title>
        <authorList>
            <person name="Zamora L."/>
            <person name="Perez-Sancho M."/>
            <person name="Dominguez L."/>
            <person name="Fernandez-Garayzabal J.F."/>
            <person name="Vela A.I."/>
        </authorList>
    </citation>
    <scope>NUCLEOTIDE SEQUENCE [LARGE SCALE GENOMIC DNA]</scope>
    <source>
        <strain evidence="4 5">CECT 9157</strain>
    </source>
</reference>
<evidence type="ECO:0000313" key="4">
    <source>
        <dbReference type="EMBL" id="QII81984.1"/>
    </source>
</evidence>
<evidence type="ECO:0000256" key="1">
    <source>
        <dbReference type="ARBA" id="ARBA00009677"/>
    </source>
</evidence>
<evidence type="ECO:0008006" key="6">
    <source>
        <dbReference type="Google" id="ProtNLM"/>
    </source>
</evidence>
<dbReference type="GO" id="GO:0009288">
    <property type="term" value="C:bacterial-type flagellum"/>
    <property type="evidence" value="ECO:0007669"/>
    <property type="project" value="TreeGrafter"/>
</dbReference>
<sequence>MIRSFNTLQQNFTNLQRKQEMVSSNLANINTPGYQAQRSVQSTEAERQMFNRLGGPNRDQEANIGGFTFSNYIDEVYVNQEPGTLKQDETNPTQYIALSNVNTADEMVELMKISREFESNQRALQATDETLRRATNEIGKV</sequence>
<dbReference type="Pfam" id="PF00460">
    <property type="entry name" value="Flg_bb_rod"/>
    <property type="match status" value="1"/>
</dbReference>
<dbReference type="PANTHER" id="PTHR30435">
    <property type="entry name" value="FLAGELLAR PROTEIN"/>
    <property type="match status" value="1"/>
</dbReference>
<name>A0A6G7K9P2_9LACT</name>